<reference evidence="3" key="1">
    <citation type="submission" date="2020-12" db="EMBL/GenBank/DDBJ databases">
        <title>Hymenobacter sp.</title>
        <authorList>
            <person name="Kim M.K."/>
        </authorList>
    </citation>
    <scope>NUCLEOTIDE SEQUENCE [LARGE SCALE GENOMIC DNA]</scope>
    <source>
        <strain evidence="3">BT325</strain>
    </source>
</reference>
<dbReference type="RefSeq" id="WP_199046507.1">
    <property type="nucleotide sequence ID" value="NZ_JAELXT010000002.1"/>
</dbReference>
<dbReference type="Proteomes" id="UP000620670">
    <property type="component" value="Unassembled WGS sequence"/>
</dbReference>
<name>A0ABS0XWC7_9HYPH</name>
<comment type="caution">
    <text evidence="2">The sequence shown here is derived from an EMBL/GenBank/DDBJ whole genome shotgun (WGS) entry which is preliminary data.</text>
</comment>
<organism evidence="2 3">
    <name type="scientific">Microvirga splendida</name>
    <dbReference type="NCBI Taxonomy" id="2795727"/>
    <lineage>
        <taxon>Bacteria</taxon>
        <taxon>Pseudomonadati</taxon>
        <taxon>Pseudomonadota</taxon>
        <taxon>Alphaproteobacteria</taxon>
        <taxon>Hyphomicrobiales</taxon>
        <taxon>Methylobacteriaceae</taxon>
        <taxon>Microvirga</taxon>
    </lineage>
</organism>
<dbReference type="Pfam" id="PF21834">
    <property type="entry name" value="DUF6894"/>
    <property type="match status" value="1"/>
</dbReference>
<accession>A0ABS0XWC7</accession>
<evidence type="ECO:0000313" key="3">
    <source>
        <dbReference type="Proteomes" id="UP000620670"/>
    </source>
</evidence>
<evidence type="ECO:0000259" key="1">
    <source>
        <dbReference type="Pfam" id="PF21834"/>
    </source>
</evidence>
<dbReference type="EMBL" id="JAELXT010000002">
    <property type="protein sequence ID" value="MBJ6124336.1"/>
    <property type="molecule type" value="Genomic_DNA"/>
</dbReference>
<dbReference type="InterPro" id="IPR054189">
    <property type="entry name" value="DUF6894"/>
</dbReference>
<protein>
    <recommendedName>
        <fullName evidence="1">DUF6894 domain-containing protein</fullName>
    </recommendedName>
</protein>
<evidence type="ECO:0000313" key="2">
    <source>
        <dbReference type="EMBL" id="MBJ6124336.1"/>
    </source>
</evidence>
<sequence length="82" mass="9392">MPRYFFNVQIGQDILPDPDGQELRDADQAWEVAQAMARNLMGTAFERPVNWASALIEVKDEQDEIVLEFPFLEAVPFKPTSH</sequence>
<gene>
    <name evidence="2" type="ORF">JAO75_02830</name>
</gene>
<feature type="domain" description="DUF6894" evidence="1">
    <location>
        <begin position="3"/>
        <end position="71"/>
    </location>
</feature>
<keyword evidence="3" id="KW-1185">Reference proteome</keyword>
<proteinExistence type="predicted"/>